<reference evidence="2 3" key="1">
    <citation type="submission" date="2016-03" db="EMBL/GenBank/DDBJ databases">
        <title>Choanephora cucurbitarum.</title>
        <authorList>
            <person name="Min B."/>
            <person name="Park H."/>
            <person name="Park J.-H."/>
            <person name="Shin H.-D."/>
            <person name="Choi I.-G."/>
        </authorList>
    </citation>
    <scope>NUCLEOTIDE SEQUENCE [LARGE SCALE GENOMIC DNA]</scope>
    <source>
        <strain evidence="2 3">KUS-F28377</strain>
    </source>
</reference>
<dbReference type="EMBL" id="LUGH01000543">
    <property type="protein sequence ID" value="OBZ84193.1"/>
    <property type="molecule type" value="Genomic_DNA"/>
</dbReference>
<dbReference type="STRING" id="101091.A0A1C7N4Z9"/>
<proteinExistence type="predicted"/>
<dbReference type="OrthoDB" id="2286055at2759"/>
<evidence type="ECO:0000313" key="2">
    <source>
        <dbReference type="EMBL" id="OBZ84193.1"/>
    </source>
</evidence>
<evidence type="ECO:0008006" key="4">
    <source>
        <dbReference type="Google" id="ProtNLM"/>
    </source>
</evidence>
<keyword evidence="1" id="KW-1133">Transmembrane helix</keyword>
<organism evidence="2 3">
    <name type="scientific">Choanephora cucurbitarum</name>
    <dbReference type="NCBI Taxonomy" id="101091"/>
    <lineage>
        <taxon>Eukaryota</taxon>
        <taxon>Fungi</taxon>
        <taxon>Fungi incertae sedis</taxon>
        <taxon>Mucoromycota</taxon>
        <taxon>Mucoromycotina</taxon>
        <taxon>Mucoromycetes</taxon>
        <taxon>Mucorales</taxon>
        <taxon>Mucorineae</taxon>
        <taxon>Choanephoraceae</taxon>
        <taxon>Choanephoroideae</taxon>
        <taxon>Choanephora</taxon>
    </lineage>
</organism>
<feature type="transmembrane region" description="Helical" evidence="1">
    <location>
        <begin position="55"/>
        <end position="80"/>
    </location>
</feature>
<dbReference type="AlphaFoldDB" id="A0A1C7N4Z9"/>
<keyword evidence="3" id="KW-1185">Reference proteome</keyword>
<dbReference type="Proteomes" id="UP000093000">
    <property type="component" value="Unassembled WGS sequence"/>
</dbReference>
<evidence type="ECO:0000313" key="3">
    <source>
        <dbReference type="Proteomes" id="UP000093000"/>
    </source>
</evidence>
<sequence length="129" mass="14859">MIYSGTIGTKSSSKASFTDGTSNDFTDIFRPFKDVWFFIYGICDPITNGDSGDNIMVMILAIVFSFIVLLLFFNISLALYQHLLKKLNHFRDVIVEIEQFWYTSLEKKRSKNSPAFMIYAANDDEIKQQ</sequence>
<evidence type="ECO:0000256" key="1">
    <source>
        <dbReference type="SAM" id="Phobius"/>
    </source>
</evidence>
<accession>A0A1C7N4Z9</accession>
<dbReference type="InParanoid" id="A0A1C7N4Z9"/>
<keyword evidence="1" id="KW-0812">Transmembrane</keyword>
<protein>
    <recommendedName>
        <fullName evidence="4">Ion transport domain-containing protein</fullName>
    </recommendedName>
</protein>
<comment type="caution">
    <text evidence="2">The sequence shown here is derived from an EMBL/GenBank/DDBJ whole genome shotgun (WGS) entry which is preliminary data.</text>
</comment>
<keyword evidence="1" id="KW-0472">Membrane</keyword>
<gene>
    <name evidence="2" type="ORF">A0J61_07756</name>
</gene>
<name>A0A1C7N4Z9_9FUNG</name>